<dbReference type="OrthoDB" id="10511284at2759"/>
<evidence type="ECO:0000313" key="1">
    <source>
        <dbReference type="EMBL" id="OMJ16997.1"/>
    </source>
</evidence>
<protein>
    <submittedName>
        <fullName evidence="1">Uncharacterized protein</fullName>
    </submittedName>
</protein>
<name>A0A1R1XQR6_9FUNG</name>
<proteinExistence type="predicted"/>
<gene>
    <name evidence="1" type="ORF">AYI70_g6254</name>
</gene>
<comment type="caution">
    <text evidence="1">The sequence shown here is derived from an EMBL/GenBank/DDBJ whole genome shotgun (WGS) entry which is preliminary data.</text>
</comment>
<dbReference type="Proteomes" id="UP000187283">
    <property type="component" value="Unassembled WGS sequence"/>
</dbReference>
<evidence type="ECO:0000313" key="2">
    <source>
        <dbReference type="Proteomes" id="UP000187283"/>
    </source>
</evidence>
<organism evidence="1 2">
    <name type="scientific">Smittium culicis</name>
    <dbReference type="NCBI Taxonomy" id="133412"/>
    <lineage>
        <taxon>Eukaryota</taxon>
        <taxon>Fungi</taxon>
        <taxon>Fungi incertae sedis</taxon>
        <taxon>Zoopagomycota</taxon>
        <taxon>Kickxellomycotina</taxon>
        <taxon>Harpellomycetes</taxon>
        <taxon>Harpellales</taxon>
        <taxon>Legeriomycetaceae</taxon>
        <taxon>Smittium</taxon>
    </lineage>
</organism>
<reference evidence="1 2" key="1">
    <citation type="submission" date="2017-01" db="EMBL/GenBank/DDBJ databases">
        <authorList>
            <person name="Mah S.A."/>
            <person name="Swanson W.J."/>
            <person name="Moy G.W."/>
            <person name="Vacquier V.D."/>
        </authorList>
    </citation>
    <scope>NUCLEOTIDE SEQUENCE [LARGE SCALE GENOMIC DNA]</scope>
    <source>
        <strain evidence="1 2">GSMNP</strain>
    </source>
</reference>
<dbReference type="AlphaFoldDB" id="A0A1R1XQR6"/>
<dbReference type="EMBL" id="LSSN01002164">
    <property type="protein sequence ID" value="OMJ16997.1"/>
    <property type="molecule type" value="Genomic_DNA"/>
</dbReference>
<keyword evidence="2" id="KW-1185">Reference proteome</keyword>
<accession>A0A1R1XQR6</accession>
<sequence length="151" mass="17118">MPFTVTVQYGFTEWSRFPVKASSALTFLLYSYGVKVLHARAAVKLSLTFSLGFFDSIAFETIGLFFRSDTDVSELTEDDLLISSRTVFFCESDDASSSLSKITSKERFFCRSVLNFWFGGQTDFWFGGQADFWFGGQADFRIRGQSDIRTS</sequence>